<sequence length="221" mass="25026">MDPLTLLAAANAAVAAVKKGCQLYRDIKGASGEVSEVLRDLREQFDKVTGGNPTVEQKQKFNAEVQRVQEIAKADPNDVYTEIGNQLGVLMDSYDALSKALLAEQMEGKKVYKGEESIGRRALRRIIITTRLDAMLAEIRETMVFRSPPELGSLWGKFSEMWETIVAEQEAAHAEELRLIQMARWRRRKRMEEVRAKATWISAAVFVILWGVLIMWLTTRS</sequence>
<evidence type="ECO:0000313" key="2">
    <source>
        <dbReference type="EMBL" id="CAB4144622.1"/>
    </source>
</evidence>
<accession>A0A6J5MEC9</accession>
<feature type="non-terminal residue" evidence="2">
    <location>
        <position position="221"/>
    </location>
</feature>
<evidence type="ECO:0000256" key="1">
    <source>
        <dbReference type="SAM" id="Phobius"/>
    </source>
</evidence>
<keyword evidence="1" id="KW-0472">Membrane</keyword>
<reference evidence="2" key="1">
    <citation type="submission" date="2020-04" db="EMBL/GenBank/DDBJ databases">
        <authorList>
            <person name="Chiriac C."/>
            <person name="Salcher M."/>
            <person name="Ghai R."/>
            <person name="Kavagutti S V."/>
        </authorList>
    </citation>
    <scope>NUCLEOTIDE SEQUENCE</scope>
</reference>
<gene>
    <name evidence="2" type="ORF">UFOVP456_53</name>
</gene>
<dbReference type="EMBL" id="LR796436">
    <property type="protein sequence ID" value="CAB4144622.1"/>
    <property type="molecule type" value="Genomic_DNA"/>
</dbReference>
<name>A0A6J5MEC9_9CAUD</name>
<proteinExistence type="predicted"/>
<protein>
    <submittedName>
        <fullName evidence="2">Uncharacterized protein</fullName>
    </submittedName>
</protein>
<keyword evidence="1" id="KW-0812">Transmembrane</keyword>
<keyword evidence="1" id="KW-1133">Transmembrane helix</keyword>
<organism evidence="2">
    <name type="scientific">uncultured Caudovirales phage</name>
    <dbReference type="NCBI Taxonomy" id="2100421"/>
    <lineage>
        <taxon>Viruses</taxon>
        <taxon>Duplodnaviria</taxon>
        <taxon>Heunggongvirae</taxon>
        <taxon>Uroviricota</taxon>
        <taxon>Caudoviricetes</taxon>
        <taxon>Peduoviridae</taxon>
        <taxon>Maltschvirus</taxon>
        <taxon>Maltschvirus maltsch</taxon>
    </lineage>
</organism>
<feature type="transmembrane region" description="Helical" evidence="1">
    <location>
        <begin position="198"/>
        <end position="217"/>
    </location>
</feature>